<reference evidence="7" key="1">
    <citation type="journal article" date="2014" name="Int. J. Syst. Evol. Microbiol.">
        <title>Complete genome sequence of Corynebacterium casei LMG S-19264T (=DSM 44701T), isolated from a smear-ripened cheese.</title>
        <authorList>
            <consortium name="US DOE Joint Genome Institute (JGI-PGF)"/>
            <person name="Walter F."/>
            <person name="Albersmeier A."/>
            <person name="Kalinowski J."/>
            <person name="Ruckert C."/>
        </authorList>
    </citation>
    <scope>NUCLEOTIDE SEQUENCE</scope>
    <source>
        <strain evidence="7">JCM 14265</strain>
    </source>
</reference>
<dbReference type="Proteomes" id="UP001567571">
    <property type="component" value="Unassembled WGS sequence"/>
</dbReference>
<reference evidence="8 10" key="3">
    <citation type="submission" date="2024-06" db="EMBL/GenBank/DDBJ databases">
        <title>Halorubrum miltondacostae sp. nov., a potential PHA producer isolated from an inland solar saltern in Rio Maior, Portugal.</title>
        <authorList>
            <person name="Albuquerque L."/>
            <person name="Viver T."/>
            <person name="Barroso C."/>
            <person name="Claudino R."/>
            <person name="Galvan M."/>
            <person name="Simoes G."/>
            <person name="Lobo Da Cunha A."/>
            <person name="Egas C."/>
        </authorList>
    </citation>
    <scope>NUCLEOTIDE SEQUENCE [LARGE SCALE GENOMIC DNA]</scope>
    <source>
        <strain evidence="8 10">DSM 18646</strain>
    </source>
</reference>
<sequence length="363" mass="38046">MPAEGPPNRDTSAPADDATGPTDDRPVAVRTTGLTKRYGDDVLAVDDLDLTVYAGEIFGFLGPNGAGKSTTIDVIMDYVRPSAGSASVLGRDAQEETRAVHERVGILPDGYGLYERLTGRKNLEYAIALKGADDDVDDLLDRVGLEVAAADRPVDGYSKGMTQRLALAIALVGDPDVLILDEPSSGLDPNGVRLVREIARGHADRGKTVFFSSHILSQVEAVCDRVAILDRGRLVAVDTIAGLREALDTGSTVTLTVDAVPDRLTLGELAGVEDVAVDGRTVRVRVGDAAAKVDVIDRVRDDGAAVLDVAIEESSLEDLFSAYTGGSSTGRNARSAESSGAGASRADEADAEEADAEAAEEQR</sequence>
<evidence type="ECO:0000256" key="3">
    <source>
        <dbReference type="ARBA" id="ARBA00022741"/>
    </source>
</evidence>
<dbReference type="EMBL" id="JBEDNW010000014">
    <property type="protein sequence ID" value="MEZ3169022.1"/>
    <property type="molecule type" value="Genomic_DNA"/>
</dbReference>
<feature type="region of interest" description="Disordered" evidence="5">
    <location>
        <begin position="1"/>
        <end position="32"/>
    </location>
</feature>
<evidence type="ECO:0000256" key="1">
    <source>
        <dbReference type="ARBA" id="ARBA00005417"/>
    </source>
</evidence>
<feature type="region of interest" description="Disordered" evidence="5">
    <location>
        <begin position="323"/>
        <end position="363"/>
    </location>
</feature>
<evidence type="ECO:0000313" key="9">
    <source>
        <dbReference type="Proteomes" id="UP001501425"/>
    </source>
</evidence>
<dbReference type="Pfam" id="PF00005">
    <property type="entry name" value="ABC_tran"/>
    <property type="match status" value="1"/>
</dbReference>
<evidence type="ECO:0000256" key="4">
    <source>
        <dbReference type="ARBA" id="ARBA00022840"/>
    </source>
</evidence>
<proteinExistence type="inferred from homology"/>
<feature type="compositionally biased region" description="Low complexity" evidence="5">
    <location>
        <begin position="10"/>
        <end position="21"/>
    </location>
</feature>
<organism evidence="7 9">
    <name type="scientific">Halorubrum ejinorense</name>
    <dbReference type="NCBI Taxonomy" id="425309"/>
    <lineage>
        <taxon>Archaea</taxon>
        <taxon>Methanobacteriati</taxon>
        <taxon>Methanobacteriota</taxon>
        <taxon>Stenosarchaea group</taxon>
        <taxon>Halobacteria</taxon>
        <taxon>Halobacteriales</taxon>
        <taxon>Haloferacaceae</taxon>
        <taxon>Halorubrum</taxon>
    </lineage>
</organism>
<protein>
    <submittedName>
        <fullName evidence="7">ABC transporter ATP-binding protein</fullName>
    </submittedName>
</protein>
<keyword evidence="3" id="KW-0547">Nucleotide-binding</keyword>
<dbReference type="InterPro" id="IPR003439">
    <property type="entry name" value="ABC_transporter-like_ATP-bd"/>
</dbReference>
<feature type="compositionally biased region" description="Low complexity" evidence="5">
    <location>
        <begin position="333"/>
        <end position="344"/>
    </location>
</feature>
<evidence type="ECO:0000256" key="5">
    <source>
        <dbReference type="SAM" id="MobiDB-lite"/>
    </source>
</evidence>
<evidence type="ECO:0000313" key="10">
    <source>
        <dbReference type="Proteomes" id="UP001567571"/>
    </source>
</evidence>
<dbReference type="AlphaFoldDB" id="A0AAV3STD2"/>
<evidence type="ECO:0000313" key="7">
    <source>
        <dbReference type="EMBL" id="GAA0545342.1"/>
    </source>
</evidence>
<dbReference type="GO" id="GO:0005524">
    <property type="term" value="F:ATP binding"/>
    <property type="evidence" value="ECO:0007669"/>
    <property type="project" value="UniProtKB-KW"/>
</dbReference>
<feature type="domain" description="ABC transporter" evidence="6">
    <location>
        <begin position="29"/>
        <end position="256"/>
    </location>
</feature>
<feature type="compositionally biased region" description="Acidic residues" evidence="5">
    <location>
        <begin position="349"/>
        <end position="363"/>
    </location>
</feature>
<dbReference type="PANTHER" id="PTHR43335">
    <property type="entry name" value="ABC TRANSPORTER, ATP-BINDING PROTEIN"/>
    <property type="match status" value="1"/>
</dbReference>
<dbReference type="InterPro" id="IPR027417">
    <property type="entry name" value="P-loop_NTPase"/>
</dbReference>
<comment type="similarity">
    <text evidence="1">Belongs to the ABC transporter superfamily.</text>
</comment>
<dbReference type="Proteomes" id="UP001501425">
    <property type="component" value="Unassembled WGS sequence"/>
</dbReference>
<accession>A0AAV3STD2</accession>
<evidence type="ECO:0000313" key="8">
    <source>
        <dbReference type="EMBL" id="MEZ3169022.1"/>
    </source>
</evidence>
<dbReference type="SUPFAM" id="SSF52540">
    <property type="entry name" value="P-loop containing nucleoside triphosphate hydrolases"/>
    <property type="match status" value="1"/>
</dbReference>
<dbReference type="PROSITE" id="PS50893">
    <property type="entry name" value="ABC_TRANSPORTER_2"/>
    <property type="match status" value="1"/>
</dbReference>
<name>A0AAV3STD2_9EURY</name>
<reference evidence="7" key="2">
    <citation type="submission" date="2023-12" db="EMBL/GenBank/DDBJ databases">
        <authorList>
            <person name="Sun Q."/>
            <person name="Inoue M."/>
        </authorList>
    </citation>
    <scope>NUCLEOTIDE SEQUENCE</scope>
    <source>
        <strain evidence="7">JCM 14265</strain>
    </source>
</reference>
<dbReference type="Gene3D" id="3.40.50.300">
    <property type="entry name" value="P-loop containing nucleotide triphosphate hydrolases"/>
    <property type="match status" value="1"/>
</dbReference>
<dbReference type="PANTHER" id="PTHR43335:SF4">
    <property type="entry name" value="ABC TRANSPORTER, ATP-BINDING PROTEIN"/>
    <property type="match status" value="1"/>
</dbReference>
<keyword evidence="2" id="KW-0813">Transport</keyword>
<dbReference type="EMBL" id="BAAADQ010000011">
    <property type="protein sequence ID" value="GAA0545342.1"/>
    <property type="molecule type" value="Genomic_DNA"/>
</dbReference>
<comment type="caution">
    <text evidence="7">The sequence shown here is derived from an EMBL/GenBank/DDBJ whole genome shotgun (WGS) entry which is preliminary data.</text>
</comment>
<dbReference type="RefSeq" id="WP_343778813.1">
    <property type="nucleotide sequence ID" value="NZ_BAAADQ010000011.1"/>
</dbReference>
<evidence type="ECO:0000256" key="2">
    <source>
        <dbReference type="ARBA" id="ARBA00022448"/>
    </source>
</evidence>
<gene>
    <name evidence="8" type="ORF">ABNG02_17055</name>
    <name evidence="7" type="ORF">GCM10008994_20340</name>
</gene>
<keyword evidence="10" id="KW-1185">Reference proteome</keyword>
<dbReference type="SMART" id="SM00382">
    <property type="entry name" value="AAA"/>
    <property type="match status" value="1"/>
</dbReference>
<dbReference type="CDD" id="cd03230">
    <property type="entry name" value="ABC_DR_subfamily_A"/>
    <property type="match status" value="1"/>
</dbReference>
<keyword evidence="4 7" id="KW-0067">ATP-binding</keyword>
<dbReference type="InterPro" id="IPR003593">
    <property type="entry name" value="AAA+_ATPase"/>
</dbReference>
<evidence type="ECO:0000259" key="6">
    <source>
        <dbReference type="PROSITE" id="PS50893"/>
    </source>
</evidence>
<dbReference type="GO" id="GO:0016887">
    <property type="term" value="F:ATP hydrolysis activity"/>
    <property type="evidence" value="ECO:0007669"/>
    <property type="project" value="InterPro"/>
</dbReference>